<name>A0ABW1MVE7_9ACTN</name>
<dbReference type="Gene3D" id="2.40.400.10">
    <property type="entry name" value="Acetoacetate decarboxylase-like"/>
    <property type="match status" value="1"/>
</dbReference>
<protein>
    <submittedName>
        <fullName evidence="2">Acetoacetate decarboxylase family protein</fullName>
    </submittedName>
</protein>
<evidence type="ECO:0000313" key="3">
    <source>
        <dbReference type="Proteomes" id="UP001596139"/>
    </source>
</evidence>
<proteinExistence type="predicted"/>
<evidence type="ECO:0000256" key="1">
    <source>
        <dbReference type="SAM" id="MobiDB-lite"/>
    </source>
</evidence>
<dbReference type="Pfam" id="PF06314">
    <property type="entry name" value="ADC"/>
    <property type="match status" value="1"/>
</dbReference>
<dbReference type="EMBL" id="JBHSPX010000012">
    <property type="protein sequence ID" value="MFC6067268.1"/>
    <property type="molecule type" value="Genomic_DNA"/>
</dbReference>
<dbReference type="InterPro" id="IPR023375">
    <property type="entry name" value="ADC_dom_sf"/>
</dbReference>
<feature type="region of interest" description="Disordered" evidence="1">
    <location>
        <begin position="205"/>
        <end position="229"/>
    </location>
</feature>
<evidence type="ECO:0000313" key="2">
    <source>
        <dbReference type="EMBL" id="MFC6067268.1"/>
    </source>
</evidence>
<organism evidence="2 3">
    <name type="scientific">Streptomyces ochraceiscleroticus</name>
    <dbReference type="NCBI Taxonomy" id="47761"/>
    <lineage>
        <taxon>Bacteria</taxon>
        <taxon>Bacillati</taxon>
        <taxon>Actinomycetota</taxon>
        <taxon>Actinomycetes</taxon>
        <taxon>Kitasatosporales</taxon>
        <taxon>Streptomycetaceae</taxon>
        <taxon>Streptomyces</taxon>
    </lineage>
</organism>
<dbReference type="InterPro" id="IPR010451">
    <property type="entry name" value="Acetoacetate_decarboxylase"/>
</dbReference>
<gene>
    <name evidence="2" type="ORF">ACFP4F_32640</name>
</gene>
<dbReference type="RefSeq" id="WP_051861843.1">
    <property type="nucleotide sequence ID" value="NZ_JBHSPX010000012.1"/>
</dbReference>
<sequence>MTDPTGPPAADYPAPPWRARGVLWMTVLTAREAPELPADLSPVGGRRTLLLLLVRYTEGSLRYDEFAVGSLARRGRRVGLFCHRIWVDSPASLRGGRRLWGIPKELARFSWDAETVRIRDGNGPVAALRLGPHGRARVPVLRAPSSGFGRIGGKRTFLCGQVSGRLGRGRLRVLDWHPPLPDLASPSPRCTLSISAARFVFPAGTRLGPAGSPAPTNPRPTNRRPKGST</sequence>
<keyword evidence="3" id="KW-1185">Reference proteome</keyword>
<dbReference type="SUPFAM" id="SSF160104">
    <property type="entry name" value="Acetoacetate decarboxylase-like"/>
    <property type="match status" value="1"/>
</dbReference>
<dbReference type="Proteomes" id="UP001596139">
    <property type="component" value="Unassembled WGS sequence"/>
</dbReference>
<accession>A0ABW1MVE7</accession>
<comment type="caution">
    <text evidence="2">The sequence shown here is derived from an EMBL/GenBank/DDBJ whole genome shotgun (WGS) entry which is preliminary data.</text>
</comment>
<reference evidence="3" key="1">
    <citation type="journal article" date="2019" name="Int. J. Syst. Evol. Microbiol.">
        <title>The Global Catalogue of Microorganisms (GCM) 10K type strain sequencing project: providing services to taxonomists for standard genome sequencing and annotation.</title>
        <authorList>
            <consortium name="The Broad Institute Genomics Platform"/>
            <consortium name="The Broad Institute Genome Sequencing Center for Infectious Disease"/>
            <person name="Wu L."/>
            <person name="Ma J."/>
        </authorList>
    </citation>
    <scope>NUCLEOTIDE SEQUENCE [LARGE SCALE GENOMIC DNA]</scope>
    <source>
        <strain evidence="3">CGMCC 1.15180</strain>
    </source>
</reference>